<evidence type="ECO:0000313" key="2">
    <source>
        <dbReference type="EMBL" id="MBL0739658.1"/>
    </source>
</evidence>
<dbReference type="EMBL" id="JAERRB010000001">
    <property type="protein sequence ID" value="MBL0739658.1"/>
    <property type="molecule type" value="Genomic_DNA"/>
</dbReference>
<keyword evidence="3" id="KW-1185">Reference proteome</keyword>
<sequence length="768" mass="88066">MMLRALAVVMVGLLLWRCSAPPRETSVSTAMPVYQDIGYTQDYGVKYTLAGRPTELQKVCADRNGNVQVLSREGLLKPFNGQLLVPGTLVPETSYRPLKDKNIKGLTTLDRQFVYFDDHAVLANAWAGEVYCKYTMPHPRFFAAGSAFDFLLSDGRSLQYVKDSKVLWEDITPEVLLDIQYDASRKQFWILAKKSVLIFSPEQKTLVRAFSGEGFTCFTQTHNNRIVVGTSNGYGTWDADSHTQIGSLHKALPARTLTTVKEINNHLWFGSTQGAFMLRDDGKFNYYASQRWLPDNHVKDIAANGNDVLVLTSTGLACIRFEKMTLFDKAQFYEAQVRQRHIRYGFNCDMTNLKDGNIATAQVSYHDSDNLWTAMYLASQVFRHKVTHDPEALQNCVEAFEAMERLHTLAPVKGLFGRTFERPGIAIIREEYRENILDYWYPDYARVPSSWQHVSPAWDWRGSASSDQTVGQYFALTVVAEYSDDAALKQRAVHLIDQLSAYILANDLTLVDYDGRPTLWGRWNPAYINRFPEMVGDRRLGSSNIIAFMQTAYHFTKKKEYKDKVEQLLYRDGYLKNLTRPISDITYAPKDADAWSRMLSDGWNNSDDEMYFLGYWGLYPYALNDSLRAQYKEAIRDHWAFERSEKDGLWNLCYAMTGAPDFGLDETVWYLKEFPLDMIEWSQHNSHRKDIELVPENFRSETTREILPPDERPELKHNRNLFRLDKDGSGAAEISAGDTFLLPYWMGRFLGVISAPQATNNVLVSEPF</sequence>
<dbReference type="Gene3D" id="2.130.10.10">
    <property type="entry name" value="YVTN repeat-like/Quinoprotein amine dehydrogenase"/>
    <property type="match status" value="1"/>
</dbReference>
<proteinExistence type="predicted"/>
<reference evidence="2 3" key="1">
    <citation type="submission" date="2021-01" db="EMBL/GenBank/DDBJ databases">
        <title>Chryseolinea sp. Jin1 Genome sequencing and assembly.</title>
        <authorList>
            <person name="Kim I."/>
        </authorList>
    </citation>
    <scope>NUCLEOTIDE SEQUENCE [LARGE SCALE GENOMIC DNA]</scope>
    <source>
        <strain evidence="2 3">Jin1</strain>
    </source>
</reference>
<protein>
    <recommendedName>
        <fullName evidence="4">Alpha-L-rhamnosidase six-hairpin glycosidase domain-containing protein</fullName>
    </recommendedName>
</protein>
<dbReference type="InterPro" id="IPR015943">
    <property type="entry name" value="WD40/YVTN_repeat-like_dom_sf"/>
</dbReference>
<organism evidence="2 3">
    <name type="scientific">Chryseolinea lacunae</name>
    <dbReference type="NCBI Taxonomy" id="2801331"/>
    <lineage>
        <taxon>Bacteria</taxon>
        <taxon>Pseudomonadati</taxon>
        <taxon>Bacteroidota</taxon>
        <taxon>Cytophagia</taxon>
        <taxon>Cytophagales</taxon>
        <taxon>Fulvivirgaceae</taxon>
        <taxon>Chryseolinea</taxon>
    </lineage>
</organism>
<comment type="caution">
    <text evidence="2">The sequence shown here is derived from an EMBL/GenBank/DDBJ whole genome shotgun (WGS) entry which is preliminary data.</text>
</comment>
<feature type="signal peptide" evidence="1">
    <location>
        <begin position="1"/>
        <end position="20"/>
    </location>
</feature>
<accession>A0ABS1KJX2</accession>
<name>A0ABS1KJX2_9BACT</name>
<evidence type="ECO:0008006" key="4">
    <source>
        <dbReference type="Google" id="ProtNLM"/>
    </source>
</evidence>
<feature type="chain" id="PRO_5046502230" description="Alpha-L-rhamnosidase six-hairpin glycosidase domain-containing protein" evidence="1">
    <location>
        <begin position="21"/>
        <end position="768"/>
    </location>
</feature>
<dbReference type="Proteomes" id="UP000613030">
    <property type="component" value="Unassembled WGS sequence"/>
</dbReference>
<keyword evidence="1" id="KW-0732">Signal</keyword>
<evidence type="ECO:0000313" key="3">
    <source>
        <dbReference type="Proteomes" id="UP000613030"/>
    </source>
</evidence>
<gene>
    <name evidence="2" type="ORF">JI741_00450</name>
</gene>
<evidence type="ECO:0000256" key="1">
    <source>
        <dbReference type="SAM" id="SignalP"/>
    </source>
</evidence>